<dbReference type="CDD" id="cd08423">
    <property type="entry name" value="PBP2_LTTR_like_6"/>
    <property type="match status" value="1"/>
</dbReference>
<reference evidence="6 7" key="1">
    <citation type="submission" date="2019-06" db="EMBL/GenBank/DDBJ databases">
        <title>Sequencing the genomes of 1000 actinobacteria strains.</title>
        <authorList>
            <person name="Klenk H.-P."/>
        </authorList>
    </citation>
    <scope>NUCLEOTIDE SEQUENCE [LARGE SCALE GENOMIC DNA]</scope>
    <source>
        <strain evidence="6 7">DSM 45679</strain>
    </source>
</reference>
<sequence>MIDPRRLKVLRALADHGTVTAAGNALHLSASAVSQQLAALEAEVGQELLRRKGRRVWLTSAGELLVEHANAVLAELEHAEARLAAHASGVLGRVEIAAFASAITQVVAPAIAALRESTPDLGVHVRDAEGQQSLPLLLDGEIDIAVTVQYRATPGEHDRRLSRTPLYAEPFYAVLPPGHPAIASGSVRLADLAEEDWIVPLPGNPCRDLVLLSCEGAGFAPRITHTSDDFDAEAALVAAGAGVALIPRTALGAIDPARVLPVAGETPTRRVFAAVRRGREEHPLVSAVGLALRAAAAEVPSRLHGAGVG</sequence>
<dbReference type="PANTHER" id="PTHR30346:SF29">
    <property type="entry name" value="LYSR SUBSTRATE-BINDING"/>
    <property type="match status" value="1"/>
</dbReference>
<accession>A0A542DS12</accession>
<keyword evidence="7" id="KW-1185">Reference proteome</keyword>
<proteinExistence type="inferred from homology"/>
<dbReference type="InterPro" id="IPR036388">
    <property type="entry name" value="WH-like_DNA-bd_sf"/>
</dbReference>
<gene>
    <name evidence="6" type="ORF">FB471_5616</name>
</gene>
<dbReference type="SUPFAM" id="SSF46785">
    <property type="entry name" value="Winged helix' DNA-binding domain"/>
    <property type="match status" value="1"/>
</dbReference>
<dbReference type="InterPro" id="IPR005119">
    <property type="entry name" value="LysR_subst-bd"/>
</dbReference>
<dbReference type="FunFam" id="1.10.10.10:FF:000001">
    <property type="entry name" value="LysR family transcriptional regulator"/>
    <property type="match status" value="1"/>
</dbReference>
<evidence type="ECO:0000256" key="1">
    <source>
        <dbReference type="ARBA" id="ARBA00009437"/>
    </source>
</evidence>
<comment type="similarity">
    <text evidence="1">Belongs to the LysR transcriptional regulatory family.</text>
</comment>
<dbReference type="Pfam" id="PF03466">
    <property type="entry name" value="LysR_substrate"/>
    <property type="match status" value="1"/>
</dbReference>
<protein>
    <submittedName>
        <fullName evidence="6">DNA-binding transcriptional LysR family regulator</fullName>
    </submittedName>
</protein>
<dbReference type="GO" id="GO:0003677">
    <property type="term" value="F:DNA binding"/>
    <property type="evidence" value="ECO:0007669"/>
    <property type="project" value="UniProtKB-KW"/>
</dbReference>
<evidence type="ECO:0000256" key="3">
    <source>
        <dbReference type="ARBA" id="ARBA00023125"/>
    </source>
</evidence>
<dbReference type="Gene3D" id="1.10.10.10">
    <property type="entry name" value="Winged helix-like DNA-binding domain superfamily/Winged helix DNA-binding domain"/>
    <property type="match status" value="1"/>
</dbReference>
<evidence type="ECO:0000256" key="2">
    <source>
        <dbReference type="ARBA" id="ARBA00023015"/>
    </source>
</evidence>
<dbReference type="InterPro" id="IPR036390">
    <property type="entry name" value="WH_DNA-bd_sf"/>
</dbReference>
<dbReference type="OrthoDB" id="4131546at2"/>
<dbReference type="InterPro" id="IPR000847">
    <property type="entry name" value="LysR_HTH_N"/>
</dbReference>
<evidence type="ECO:0000259" key="5">
    <source>
        <dbReference type="PROSITE" id="PS50931"/>
    </source>
</evidence>
<feature type="domain" description="HTH lysR-type" evidence="5">
    <location>
        <begin position="2"/>
        <end position="59"/>
    </location>
</feature>
<keyword evidence="2" id="KW-0805">Transcription regulation</keyword>
<dbReference type="AlphaFoldDB" id="A0A542DS12"/>
<evidence type="ECO:0000313" key="7">
    <source>
        <dbReference type="Proteomes" id="UP000320876"/>
    </source>
</evidence>
<keyword evidence="4" id="KW-0804">Transcription</keyword>
<dbReference type="Proteomes" id="UP000320876">
    <property type="component" value="Unassembled WGS sequence"/>
</dbReference>
<dbReference type="Pfam" id="PF00126">
    <property type="entry name" value="HTH_1"/>
    <property type="match status" value="1"/>
</dbReference>
<dbReference type="Gene3D" id="3.40.190.10">
    <property type="entry name" value="Periplasmic binding protein-like II"/>
    <property type="match status" value="2"/>
</dbReference>
<keyword evidence="3 6" id="KW-0238">DNA-binding</keyword>
<comment type="caution">
    <text evidence="6">The sequence shown here is derived from an EMBL/GenBank/DDBJ whole genome shotgun (WGS) entry which is preliminary data.</text>
</comment>
<evidence type="ECO:0000256" key="4">
    <source>
        <dbReference type="ARBA" id="ARBA00023163"/>
    </source>
</evidence>
<dbReference type="GO" id="GO:0003700">
    <property type="term" value="F:DNA-binding transcription factor activity"/>
    <property type="evidence" value="ECO:0007669"/>
    <property type="project" value="InterPro"/>
</dbReference>
<dbReference type="SUPFAM" id="SSF53850">
    <property type="entry name" value="Periplasmic binding protein-like II"/>
    <property type="match status" value="1"/>
</dbReference>
<dbReference type="RefSeq" id="WP_142001257.1">
    <property type="nucleotide sequence ID" value="NZ_VFML01000001.1"/>
</dbReference>
<dbReference type="GO" id="GO:0032993">
    <property type="term" value="C:protein-DNA complex"/>
    <property type="evidence" value="ECO:0007669"/>
    <property type="project" value="TreeGrafter"/>
</dbReference>
<evidence type="ECO:0000313" key="6">
    <source>
        <dbReference type="EMBL" id="TQJ05776.1"/>
    </source>
</evidence>
<dbReference type="PANTHER" id="PTHR30346">
    <property type="entry name" value="TRANSCRIPTIONAL DUAL REGULATOR HCAR-RELATED"/>
    <property type="match status" value="1"/>
</dbReference>
<organism evidence="6 7">
    <name type="scientific">Amycolatopsis cihanbeyliensis</name>
    <dbReference type="NCBI Taxonomy" id="1128664"/>
    <lineage>
        <taxon>Bacteria</taxon>
        <taxon>Bacillati</taxon>
        <taxon>Actinomycetota</taxon>
        <taxon>Actinomycetes</taxon>
        <taxon>Pseudonocardiales</taxon>
        <taxon>Pseudonocardiaceae</taxon>
        <taxon>Amycolatopsis</taxon>
    </lineage>
</organism>
<name>A0A542DS12_AMYCI</name>
<dbReference type="EMBL" id="VFML01000001">
    <property type="protein sequence ID" value="TQJ05776.1"/>
    <property type="molecule type" value="Genomic_DNA"/>
</dbReference>
<dbReference type="PROSITE" id="PS50931">
    <property type="entry name" value="HTH_LYSR"/>
    <property type="match status" value="1"/>
</dbReference>